<comment type="caution">
    <text evidence="7">The sequence shown here is derived from an EMBL/GenBank/DDBJ whole genome shotgun (WGS) entry which is preliminary data.</text>
</comment>
<name>A0A645DIM0_9ZZZZ</name>
<dbReference type="GO" id="GO:0006364">
    <property type="term" value="P:rRNA processing"/>
    <property type="evidence" value="ECO:0007669"/>
    <property type="project" value="UniProtKB-KW"/>
</dbReference>
<evidence type="ECO:0000256" key="3">
    <source>
        <dbReference type="ARBA" id="ARBA00022552"/>
    </source>
</evidence>
<dbReference type="NCBIfam" id="TIGR02273">
    <property type="entry name" value="16S_RimM"/>
    <property type="match status" value="1"/>
</dbReference>
<dbReference type="HAMAP" id="MF_00014">
    <property type="entry name" value="Ribosome_mat_RimM"/>
    <property type="match status" value="1"/>
</dbReference>
<evidence type="ECO:0000256" key="4">
    <source>
        <dbReference type="ARBA" id="ARBA00023186"/>
    </source>
</evidence>
<dbReference type="EMBL" id="VSSQ01036636">
    <property type="protein sequence ID" value="MPM89156.1"/>
    <property type="molecule type" value="Genomic_DNA"/>
</dbReference>
<dbReference type="GO" id="GO:0005840">
    <property type="term" value="C:ribosome"/>
    <property type="evidence" value="ECO:0007669"/>
    <property type="project" value="InterPro"/>
</dbReference>
<keyword evidence="4" id="KW-0143">Chaperone</keyword>
<dbReference type="InterPro" id="IPR011961">
    <property type="entry name" value="RimM"/>
</dbReference>
<dbReference type="Pfam" id="PF05239">
    <property type="entry name" value="PRC"/>
    <property type="match status" value="1"/>
</dbReference>
<protein>
    <submittedName>
        <fullName evidence="7">Ribosome maturation factor RimM</fullName>
    </submittedName>
</protein>
<gene>
    <name evidence="7" type="primary">rimM_33</name>
    <name evidence="7" type="ORF">SDC9_136264</name>
</gene>
<dbReference type="SUPFAM" id="SSF50346">
    <property type="entry name" value="PRC-barrel domain"/>
    <property type="match status" value="1"/>
</dbReference>
<keyword evidence="1" id="KW-0963">Cytoplasm</keyword>
<dbReference type="InterPro" id="IPR002676">
    <property type="entry name" value="RimM_N"/>
</dbReference>
<evidence type="ECO:0000256" key="1">
    <source>
        <dbReference type="ARBA" id="ARBA00022490"/>
    </source>
</evidence>
<dbReference type="InterPro" id="IPR036976">
    <property type="entry name" value="RimM_N_sf"/>
</dbReference>
<dbReference type="GO" id="GO:0043022">
    <property type="term" value="F:ribosome binding"/>
    <property type="evidence" value="ECO:0007669"/>
    <property type="project" value="InterPro"/>
</dbReference>
<feature type="domain" description="PRC-barrel" evidence="6">
    <location>
        <begin position="91"/>
        <end position="159"/>
    </location>
</feature>
<evidence type="ECO:0000256" key="2">
    <source>
        <dbReference type="ARBA" id="ARBA00022517"/>
    </source>
</evidence>
<dbReference type="PANTHER" id="PTHR33692:SF1">
    <property type="entry name" value="RIBOSOME MATURATION FACTOR RIMM"/>
    <property type="match status" value="1"/>
</dbReference>
<keyword evidence="3" id="KW-0698">rRNA processing</keyword>
<organism evidence="7">
    <name type="scientific">bioreactor metagenome</name>
    <dbReference type="NCBI Taxonomy" id="1076179"/>
    <lineage>
        <taxon>unclassified sequences</taxon>
        <taxon>metagenomes</taxon>
        <taxon>ecological metagenomes</taxon>
    </lineage>
</organism>
<accession>A0A645DIM0</accession>
<reference evidence="7" key="1">
    <citation type="submission" date="2019-08" db="EMBL/GenBank/DDBJ databases">
        <authorList>
            <person name="Kucharzyk K."/>
            <person name="Murdoch R.W."/>
            <person name="Higgins S."/>
            <person name="Loffler F."/>
        </authorList>
    </citation>
    <scope>NUCLEOTIDE SEQUENCE</scope>
</reference>
<dbReference type="PANTHER" id="PTHR33692">
    <property type="entry name" value="RIBOSOME MATURATION FACTOR RIMM"/>
    <property type="match status" value="1"/>
</dbReference>
<keyword evidence="2" id="KW-0690">Ribosome biogenesis</keyword>
<dbReference type="InterPro" id="IPR009000">
    <property type="entry name" value="Transl_B-barrel_sf"/>
</dbReference>
<dbReference type="Gene3D" id="2.30.30.240">
    <property type="entry name" value="PRC-barrel domain"/>
    <property type="match status" value="1"/>
</dbReference>
<dbReference type="InterPro" id="IPR027275">
    <property type="entry name" value="PRC-brl_dom"/>
</dbReference>
<sequence length="164" mass="18797">MKEYLSVGQIINTHGLNGEVKVFPLTDDIKAFKALDKIFIDNKETNILSVKFQNDKVILRIEGIDSIEQAMKYKNKYIEVKRDDAEKLSEGSFFIADLIGCTVYDENGEDLGKIADVIQTKSNDVYWIKEKKELLIPALKDIVVNINIEERKVIIKPVSQWMSE</sequence>
<proteinExistence type="inferred from homology"/>
<dbReference type="Pfam" id="PF01782">
    <property type="entry name" value="RimM"/>
    <property type="match status" value="1"/>
</dbReference>
<evidence type="ECO:0000313" key="7">
    <source>
        <dbReference type="EMBL" id="MPM89156.1"/>
    </source>
</evidence>
<dbReference type="InterPro" id="IPR011033">
    <property type="entry name" value="PRC_barrel-like_sf"/>
</dbReference>
<evidence type="ECO:0000259" key="5">
    <source>
        <dbReference type="Pfam" id="PF01782"/>
    </source>
</evidence>
<dbReference type="AlphaFoldDB" id="A0A645DIM0"/>
<dbReference type="SUPFAM" id="SSF50447">
    <property type="entry name" value="Translation proteins"/>
    <property type="match status" value="1"/>
</dbReference>
<feature type="domain" description="RimM N-terminal" evidence="5">
    <location>
        <begin position="7"/>
        <end position="84"/>
    </location>
</feature>
<dbReference type="Gene3D" id="2.40.30.60">
    <property type="entry name" value="RimM"/>
    <property type="match status" value="1"/>
</dbReference>
<evidence type="ECO:0000259" key="6">
    <source>
        <dbReference type="Pfam" id="PF05239"/>
    </source>
</evidence>